<comment type="caution">
    <text evidence="2">The sequence shown here is derived from an EMBL/GenBank/DDBJ whole genome shotgun (WGS) entry which is preliminary data.</text>
</comment>
<dbReference type="EMBL" id="JARAWP010000011">
    <property type="protein sequence ID" value="MDX3020098.1"/>
    <property type="molecule type" value="Genomic_DNA"/>
</dbReference>
<feature type="compositionally biased region" description="Basic and acidic residues" evidence="1">
    <location>
        <begin position="1"/>
        <end position="12"/>
    </location>
</feature>
<keyword evidence="3" id="KW-1185">Reference proteome</keyword>
<proteinExistence type="predicted"/>
<name>A0ABU4LWK9_9ACTN</name>
<evidence type="ECO:0000256" key="1">
    <source>
        <dbReference type="SAM" id="MobiDB-lite"/>
    </source>
</evidence>
<reference evidence="2 3" key="1">
    <citation type="journal article" date="2023" name="Microb. Genom.">
        <title>Mesoterricola silvestris gen. nov., sp. nov., Mesoterricola sediminis sp. nov., Geothrix oryzae sp. nov., Geothrix edaphica sp. nov., Geothrix rubra sp. nov., and Geothrix limicola sp. nov., six novel members of Acidobacteriota isolated from soils.</title>
        <authorList>
            <person name="Weisberg A.J."/>
            <person name="Pearce E."/>
            <person name="Kramer C.G."/>
            <person name="Chang J.H."/>
            <person name="Clarke C.R."/>
        </authorList>
    </citation>
    <scope>NUCLEOTIDE SEQUENCE [LARGE SCALE GENOMIC DNA]</scope>
    <source>
        <strain evidence="2 3">NB05-1H</strain>
    </source>
</reference>
<evidence type="ECO:0000313" key="2">
    <source>
        <dbReference type="EMBL" id="MDX3020098.1"/>
    </source>
</evidence>
<evidence type="ECO:0000313" key="3">
    <source>
        <dbReference type="Proteomes" id="UP001272987"/>
    </source>
</evidence>
<sequence>MSQDLSSKEIAHHLTAPDGNDWTGRGQYVAADDEGRAEVRALVADHIKALLTHGVDGNLADGAVTAENICNAMWHLMSEAEEEDELTRTERTESAGA</sequence>
<protein>
    <submittedName>
        <fullName evidence="2">Uncharacterized protein</fullName>
    </submittedName>
</protein>
<dbReference type="Proteomes" id="UP001272987">
    <property type="component" value="Unassembled WGS sequence"/>
</dbReference>
<organism evidence="2 3">
    <name type="scientific">Streptomyces acidiscabies</name>
    <dbReference type="NCBI Taxonomy" id="42234"/>
    <lineage>
        <taxon>Bacteria</taxon>
        <taxon>Bacillati</taxon>
        <taxon>Actinomycetota</taxon>
        <taxon>Actinomycetes</taxon>
        <taxon>Kitasatosporales</taxon>
        <taxon>Streptomycetaceae</taxon>
        <taxon>Streptomyces</taxon>
    </lineage>
</organism>
<dbReference type="RefSeq" id="WP_319166783.1">
    <property type="nucleotide sequence ID" value="NZ_JARAWP010000011.1"/>
</dbReference>
<feature type="region of interest" description="Disordered" evidence="1">
    <location>
        <begin position="1"/>
        <end position="26"/>
    </location>
</feature>
<gene>
    <name evidence="2" type="ORF">PV666_19730</name>
</gene>
<accession>A0ABU4LWK9</accession>